<feature type="domain" description="ScoMcrA-like N-terminal head" evidence="1">
    <location>
        <begin position="15"/>
        <end position="98"/>
    </location>
</feature>
<sequence length="177" mass="19410">MKTHMPWQQAGIPWDAIEQAMAHCDHVGRDAFRQEAHQGFKAAKGKGVMHQQRGPYEPRPLVAAAYAICYPDQPRLGPKDFTGDTARQYLLRSHGFTLGGEPPVSQDEPARAAEQTVTLNGVSYPLSELSAAASQTLAKLNKTDTTIQQLQQRLAIYQTARSVYAQALSDALPKQAP</sequence>
<keyword evidence="3" id="KW-1185">Reference proteome</keyword>
<dbReference type="EMBL" id="AP022869">
    <property type="protein sequence ID" value="BCB70761.1"/>
    <property type="molecule type" value="Genomic_DNA"/>
</dbReference>
<accession>A0A6F8X8Q4</accession>
<dbReference type="InterPro" id="IPR058807">
    <property type="entry name" value="ScoMcrA_N"/>
</dbReference>
<evidence type="ECO:0000259" key="1">
    <source>
        <dbReference type="Pfam" id="PF26345"/>
    </source>
</evidence>
<dbReference type="AlphaFoldDB" id="A0A6F8X8Q4"/>
<protein>
    <recommendedName>
        <fullName evidence="1">ScoMcrA-like N-terminal head domain-containing protein</fullName>
    </recommendedName>
</protein>
<evidence type="ECO:0000313" key="3">
    <source>
        <dbReference type="Proteomes" id="UP000501053"/>
    </source>
</evidence>
<proteinExistence type="predicted"/>
<reference evidence="2 3" key="1">
    <citation type="submission" date="2020-03" db="EMBL/GenBank/DDBJ databases">
        <title>Complete Genome Sequence of Halomonas meridiana strain Eplume2, isolated from hydrothermal-plume in the north east Pacific Ocean.</title>
        <authorList>
            <person name="Kurihara Y."/>
            <person name="Kawai S."/>
            <person name="Sakai A."/>
            <person name="Galipon J."/>
            <person name="Arakawa K."/>
        </authorList>
    </citation>
    <scope>NUCLEOTIDE SEQUENCE [LARGE SCALE GENOMIC DNA]</scope>
    <source>
        <strain evidence="2 3">Eplume2</strain>
    </source>
</reference>
<dbReference type="Pfam" id="PF26345">
    <property type="entry name" value="ScoMcrA_N"/>
    <property type="match status" value="1"/>
</dbReference>
<gene>
    <name evidence="2" type="ORF">HMEPL2_11120</name>
</gene>
<organism evidence="2 3">
    <name type="scientific">Vreelandella aquamarina</name>
    <dbReference type="NCBI Taxonomy" id="77097"/>
    <lineage>
        <taxon>Bacteria</taxon>
        <taxon>Pseudomonadati</taxon>
        <taxon>Pseudomonadota</taxon>
        <taxon>Gammaproteobacteria</taxon>
        <taxon>Oceanospirillales</taxon>
        <taxon>Halomonadaceae</taxon>
        <taxon>Vreelandella</taxon>
    </lineage>
</organism>
<name>A0A6F8X8Q4_9GAMM</name>
<dbReference type="Proteomes" id="UP000501053">
    <property type="component" value="Chromosome"/>
</dbReference>
<evidence type="ECO:0000313" key="2">
    <source>
        <dbReference type="EMBL" id="BCB70761.1"/>
    </source>
</evidence>